<sequence>MTAYAFNNLKMDLGKAISALSPFWQAILSIVKFFFFMVNRKKILQLLRDVWLWTLEATAEELEIIAEENKNDAKICGFYFAMVNISGVLAHLAPLAVASVYAWQGNGFLNSLDAPLKAEYFFNIRQSYITYIVCYLWNVISIYFIIYGSLFIDTLYSWLVHNISAQFRILSLRYRKLSLMMVTHKSSEIQNDEIFMKSIVECIQYHLRILEISKRFSEAYQHLVLIKFLISCLQLACLSFIIPLGGEMADQLFNLSFLVAATTQLILYCHGGQKIKDMSTSVNWTIYESFHWHNLSVKSQKLLLFVMMRTRKPCEINCIFFRANLNLFVWVYRTAASFVAMLMSLQNKI</sequence>
<dbReference type="GO" id="GO:0004984">
    <property type="term" value="F:olfactory receptor activity"/>
    <property type="evidence" value="ECO:0007669"/>
    <property type="project" value="InterPro"/>
</dbReference>
<evidence type="ECO:0000256" key="1">
    <source>
        <dbReference type="ARBA" id="ARBA00004651"/>
    </source>
</evidence>
<comment type="subcellular location">
    <subcellularLocation>
        <location evidence="1 10">Cell membrane</location>
        <topology evidence="1 10">Multi-pass membrane protein</topology>
    </subcellularLocation>
</comment>
<evidence type="ECO:0000256" key="6">
    <source>
        <dbReference type="ARBA" id="ARBA00022989"/>
    </source>
</evidence>
<evidence type="ECO:0000313" key="11">
    <source>
        <dbReference type="EnsemblMetazoa" id="MDOA002222-PA"/>
    </source>
</evidence>
<name>A0A1I8M846_MUSDO</name>
<gene>
    <name evidence="11" type="primary">101891847</name>
</gene>
<feature type="transmembrane region" description="Helical" evidence="10">
    <location>
        <begin position="224"/>
        <end position="246"/>
    </location>
</feature>
<evidence type="ECO:0000256" key="4">
    <source>
        <dbReference type="ARBA" id="ARBA00022692"/>
    </source>
</evidence>
<feature type="transmembrane region" description="Helical" evidence="10">
    <location>
        <begin position="128"/>
        <end position="152"/>
    </location>
</feature>
<keyword evidence="7 10" id="KW-0472">Membrane</keyword>
<dbReference type="EnsemblMetazoa" id="MDOA002222-RA">
    <property type="protein sequence ID" value="MDOA002222-PA"/>
    <property type="gene ID" value="MDOA002222"/>
</dbReference>
<dbReference type="KEGG" id="mde:101891847"/>
<dbReference type="InterPro" id="IPR004117">
    <property type="entry name" value="7tm6_olfct_rcpt"/>
</dbReference>
<keyword evidence="9 10" id="KW-0807">Transducer</keyword>
<dbReference type="OrthoDB" id="6614360at2759"/>
<feature type="transmembrane region" description="Helical" evidence="10">
    <location>
        <begin position="78"/>
        <end position="103"/>
    </location>
</feature>
<dbReference type="GO" id="GO:0005886">
    <property type="term" value="C:plasma membrane"/>
    <property type="evidence" value="ECO:0007669"/>
    <property type="project" value="UniProtKB-SubCell"/>
</dbReference>
<feature type="transmembrane region" description="Helical" evidence="10">
    <location>
        <begin position="252"/>
        <end position="269"/>
    </location>
</feature>
<proteinExistence type="inferred from homology"/>
<comment type="caution">
    <text evidence="10">Lacks conserved residue(s) required for the propagation of feature annotation.</text>
</comment>
<evidence type="ECO:0000256" key="3">
    <source>
        <dbReference type="ARBA" id="ARBA00022606"/>
    </source>
</evidence>
<evidence type="ECO:0000256" key="7">
    <source>
        <dbReference type="ARBA" id="ARBA00023136"/>
    </source>
</evidence>
<dbReference type="VEuPathDB" id="VectorBase:MDOA002222"/>
<evidence type="ECO:0000256" key="2">
    <source>
        <dbReference type="ARBA" id="ARBA00022475"/>
    </source>
</evidence>
<keyword evidence="8 10" id="KW-0675">Receptor</keyword>
<keyword evidence="2" id="KW-1003">Cell membrane</keyword>
<dbReference type="AlphaFoldDB" id="A0A1I8M846"/>
<keyword evidence="4 10" id="KW-0812">Transmembrane</keyword>
<keyword evidence="5 10" id="KW-0552">Olfaction</keyword>
<evidence type="ECO:0000256" key="5">
    <source>
        <dbReference type="ARBA" id="ARBA00022725"/>
    </source>
</evidence>
<evidence type="ECO:0000256" key="9">
    <source>
        <dbReference type="ARBA" id="ARBA00023224"/>
    </source>
</evidence>
<organism evidence="11">
    <name type="scientific">Musca domestica</name>
    <name type="common">House fly</name>
    <dbReference type="NCBI Taxonomy" id="7370"/>
    <lineage>
        <taxon>Eukaryota</taxon>
        <taxon>Metazoa</taxon>
        <taxon>Ecdysozoa</taxon>
        <taxon>Arthropoda</taxon>
        <taxon>Hexapoda</taxon>
        <taxon>Insecta</taxon>
        <taxon>Pterygota</taxon>
        <taxon>Neoptera</taxon>
        <taxon>Endopterygota</taxon>
        <taxon>Diptera</taxon>
        <taxon>Brachycera</taxon>
        <taxon>Muscomorpha</taxon>
        <taxon>Muscoidea</taxon>
        <taxon>Muscidae</taxon>
        <taxon>Musca</taxon>
    </lineage>
</organism>
<protein>
    <recommendedName>
        <fullName evidence="10">Odorant receptor</fullName>
    </recommendedName>
</protein>
<dbReference type="GO" id="GO:0005549">
    <property type="term" value="F:odorant binding"/>
    <property type="evidence" value="ECO:0007669"/>
    <property type="project" value="InterPro"/>
</dbReference>
<feature type="transmembrane region" description="Helical" evidence="10">
    <location>
        <begin position="16"/>
        <end position="38"/>
    </location>
</feature>
<dbReference type="eggNOG" id="ENOG502SSPN">
    <property type="taxonomic scope" value="Eukaryota"/>
</dbReference>
<dbReference type="PANTHER" id="PTHR21137:SF43">
    <property type="entry name" value="ODORANT RECEPTOR 47A-RELATED"/>
    <property type="match status" value="1"/>
</dbReference>
<accession>A0A1I8M846</accession>
<keyword evidence="3 10" id="KW-0716">Sensory transduction</keyword>
<evidence type="ECO:0000256" key="8">
    <source>
        <dbReference type="ARBA" id="ARBA00023170"/>
    </source>
</evidence>
<reference evidence="11" key="1">
    <citation type="submission" date="2020-05" db="UniProtKB">
        <authorList>
            <consortium name="EnsemblMetazoa"/>
        </authorList>
    </citation>
    <scope>IDENTIFICATION</scope>
    <source>
        <strain evidence="11">Aabys</strain>
    </source>
</reference>
<dbReference type="PANTHER" id="PTHR21137">
    <property type="entry name" value="ODORANT RECEPTOR"/>
    <property type="match status" value="1"/>
</dbReference>
<comment type="similarity">
    <text evidence="10">Belongs to the insect chemoreceptor superfamily. Heteromeric odorant receptor channel (TC 1.A.69) family.</text>
</comment>
<dbReference type="Pfam" id="PF02949">
    <property type="entry name" value="7tm_6"/>
    <property type="match status" value="1"/>
</dbReference>
<keyword evidence="6 10" id="KW-1133">Transmembrane helix</keyword>
<dbReference type="RefSeq" id="XP_005191599.2">
    <property type="nucleotide sequence ID" value="XM_005191542.2"/>
</dbReference>
<dbReference type="GO" id="GO:0007165">
    <property type="term" value="P:signal transduction"/>
    <property type="evidence" value="ECO:0007669"/>
    <property type="project" value="UniProtKB-KW"/>
</dbReference>
<dbReference type="VEuPathDB" id="VectorBase:MDOMA2_009761"/>
<evidence type="ECO:0000256" key="10">
    <source>
        <dbReference type="RuleBase" id="RU351113"/>
    </source>
</evidence>